<proteinExistence type="inferred from homology"/>
<dbReference type="KEGG" id="swd:Swoo_0157"/>
<dbReference type="AlphaFoldDB" id="B1KM45"/>
<dbReference type="CDD" id="cd06223">
    <property type="entry name" value="PRTases_typeI"/>
    <property type="match status" value="1"/>
</dbReference>
<dbReference type="PANTHER" id="PTHR47505">
    <property type="entry name" value="DNA UTILIZATION PROTEIN YHGH"/>
    <property type="match status" value="1"/>
</dbReference>
<organism evidence="2 3">
    <name type="scientific">Shewanella woodyi (strain ATCC 51908 / MS32)</name>
    <dbReference type="NCBI Taxonomy" id="392500"/>
    <lineage>
        <taxon>Bacteria</taxon>
        <taxon>Pseudomonadati</taxon>
        <taxon>Pseudomonadota</taxon>
        <taxon>Gammaproteobacteria</taxon>
        <taxon>Alteromonadales</taxon>
        <taxon>Shewanellaceae</taxon>
        <taxon>Shewanella</taxon>
    </lineage>
</organism>
<protein>
    <submittedName>
        <fullName evidence="2">Competence protein ComF</fullName>
    </submittedName>
</protein>
<reference evidence="2 3" key="1">
    <citation type="submission" date="2008-02" db="EMBL/GenBank/DDBJ databases">
        <title>Complete sequence of Shewanella woodyi ATCC 51908.</title>
        <authorList>
            <consortium name="US DOE Joint Genome Institute"/>
            <person name="Copeland A."/>
            <person name="Lucas S."/>
            <person name="Lapidus A."/>
            <person name="Glavina del Rio T."/>
            <person name="Dalin E."/>
            <person name="Tice H."/>
            <person name="Bruce D."/>
            <person name="Goodwin L."/>
            <person name="Pitluck S."/>
            <person name="Sims D."/>
            <person name="Brettin T."/>
            <person name="Detter J.C."/>
            <person name="Han C."/>
            <person name="Kuske C.R."/>
            <person name="Schmutz J."/>
            <person name="Larimer F."/>
            <person name="Land M."/>
            <person name="Hauser L."/>
            <person name="Kyrpides N."/>
            <person name="Lykidis A."/>
            <person name="Zhao J.-S."/>
            <person name="Richardson P."/>
        </authorList>
    </citation>
    <scope>NUCLEOTIDE SEQUENCE [LARGE SCALE GENOMIC DNA]</scope>
    <source>
        <strain evidence="3">ATCC 51908 / MS32</strain>
    </source>
</reference>
<dbReference type="Gene3D" id="3.40.50.2020">
    <property type="match status" value="1"/>
</dbReference>
<dbReference type="STRING" id="392500.Swoo_0157"/>
<dbReference type="eggNOG" id="COG1040">
    <property type="taxonomic scope" value="Bacteria"/>
</dbReference>
<accession>B1KM45</accession>
<dbReference type="SUPFAM" id="SSF53271">
    <property type="entry name" value="PRTase-like"/>
    <property type="match status" value="1"/>
</dbReference>
<sequence>MKQKMSAELESLWGQLVFRVSSMKSVLIRDWPLSSVFIKSIQWVSASLPNRCLMCHQSVLLPSRGLCSACLDSGLYHQPICQGCGCSMQVQTKFCGQCTKSQPLSVIAPCSYHQGLGRWIGAMKYQSQFAALPILSQALVCRVREMERLSLLQLPQVLIPVPLHAKRLRKRGFNQAWLIANEIYKQLNIPIVTNAVERVVDTRSQAGLTGKQRRHNLLSAFRLADDLPYQRVALIDDVVTTGTTAKEIASLLEKRHIHVQVWCLARAEAPGLLD</sequence>
<dbReference type="EMBL" id="CP000961">
    <property type="protein sequence ID" value="ACA84458.1"/>
    <property type="molecule type" value="Genomic_DNA"/>
</dbReference>
<keyword evidence="3" id="KW-1185">Reference proteome</keyword>
<evidence type="ECO:0000313" key="3">
    <source>
        <dbReference type="Proteomes" id="UP000002168"/>
    </source>
</evidence>
<dbReference type="HOGENOM" id="CLU_054549_0_2_6"/>
<dbReference type="InterPro" id="IPR029057">
    <property type="entry name" value="PRTase-like"/>
</dbReference>
<evidence type="ECO:0000313" key="2">
    <source>
        <dbReference type="EMBL" id="ACA84458.1"/>
    </source>
</evidence>
<evidence type="ECO:0000256" key="1">
    <source>
        <dbReference type="ARBA" id="ARBA00008007"/>
    </source>
</evidence>
<dbReference type="Proteomes" id="UP000002168">
    <property type="component" value="Chromosome"/>
</dbReference>
<dbReference type="PANTHER" id="PTHR47505:SF1">
    <property type="entry name" value="DNA UTILIZATION PROTEIN YHGH"/>
    <property type="match status" value="1"/>
</dbReference>
<dbReference type="InterPro" id="IPR000836">
    <property type="entry name" value="PRTase_dom"/>
</dbReference>
<dbReference type="InterPro" id="IPR051910">
    <property type="entry name" value="ComF/GntX_DNA_util-trans"/>
</dbReference>
<comment type="similarity">
    <text evidence="1">Belongs to the ComF/GntX family.</text>
</comment>
<name>B1KM45_SHEWM</name>
<gene>
    <name evidence="2" type="ordered locus">Swoo_0157</name>
</gene>